<protein>
    <recommendedName>
        <fullName evidence="3">phospholipase C</fullName>
        <ecNumber evidence="3">3.1.4.3</ecNumber>
    </recommendedName>
</protein>
<dbReference type="InterPro" id="IPR008475">
    <property type="entry name" value="PLipase_C_C"/>
</dbReference>
<dbReference type="Gene3D" id="3.40.720.10">
    <property type="entry name" value="Alkaline Phosphatase, subunit A"/>
    <property type="match status" value="2"/>
</dbReference>
<evidence type="ECO:0000256" key="4">
    <source>
        <dbReference type="ARBA" id="ARBA00022512"/>
    </source>
</evidence>
<feature type="signal peptide" evidence="9">
    <location>
        <begin position="1"/>
        <end position="20"/>
    </location>
</feature>
<evidence type="ECO:0000256" key="9">
    <source>
        <dbReference type="SAM" id="SignalP"/>
    </source>
</evidence>
<dbReference type="GO" id="GO:0034480">
    <property type="term" value="F:phosphatidylcholine phospholipase C activity"/>
    <property type="evidence" value="ECO:0007669"/>
    <property type="project" value="UniProtKB-EC"/>
</dbReference>
<proteinExistence type="inferred from homology"/>
<feature type="domain" description="Bacterial phospholipase C C-terminal" evidence="10">
    <location>
        <begin position="578"/>
        <end position="655"/>
    </location>
</feature>
<evidence type="ECO:0000256" key="1">
    <source>
        <dbReference type="ARBA" id="ARBA00004191"/>
    </source>
</evidence>
<keyword evidence="4" id="KW-0964">Secreted</keyword>
<comment type="similarity">
    <text evidence="2">Belongs to the bacterial phospholipase C family.</text>
</comment>
<dbReference type="GO" id="GO:0016042">
    <property type="term" value="P:lipid catabolic process"/>
    <property type="evidence" value="ECO:0007669"/>
    <property type="project" value="InterPro"/>
</dbReference>
<keyword evidence="9" id="KW-0732">Signal</keyword>
<dbReference type="STRING" id="310781.SAMN05216259_106283"/>
<dbReference type="AlphaFoldDB" id="A0A1H0FG99"/>
<dbReference type="Proteomes" id="UP000199341">
    <property type="component" value="Unassembled WGS sequence"/>
</dbReference>
<dbReference type="InterPro" id="IPR019546">
    <property type="entry name" value="TAT_signal_bac_arc"/>
</dbReference>
<evidence type="ECO:0000256" key="8">
    <source>
        <dbReference type="SAM" id="MobiDB-lite"/>
    </source>
</evidence>
<feature type="region of interest" description="Disordered" evidence="8">
    <location>
        <begin position="450"/>
        <end position="476"/>
    </location>
</feature>
<dbReference type="OrthoDB" id="4181857at2"/>
<feature type="chain" id="PRO_5038989418" description="phospholipase C" evidence="9">
    <location>
        <begin position="21"/>
        <end position="660"/>
    </location>
</feature>
<accession>A0A1H0FG99</accession>
<evidence type="ECO:0000313" key="11">
    <source>
        <dbReference type="EMBL" id="SDN93614.1"/>
    </source>
</evidence>
<dbReference type="PROSITE" id="PS51318">
    <property type="entry name" value="TAT"/>
    <property type="match status" value="1"/>
</dbReference>
<feature type="domain" description="Bacterial phospholipase C C-terminal" evidence="10">
    <location>
        <begin position="473"/>
        <end position="560"/>
    </location>
</feature>
<evidence type="ECO:0000256" key="7">
    <source>
        <dbReference type="ARBA" id="ARBA00048421"/>
    </source>
</evidence>
<dbReference type="RefSeq" id="WP_093785054.1">
    <property type="nucleotide sequence ID" value="NZ_FNIE01000006.1"/>
</dbReference>
<dbReference type="PANTHER" id="PTHR31956">
    <property type="entry name" value="NON-SPECIFIC PHOSPHOLIPASE C4-RELATED"/>
    <property type="match status" value="1"/>
</dbReference>
<comment type="catalytic activity">
    <reaction evidence="7">
        <text>a 1,2-diacyl-sn-glycero-3-phosphocholine + H2O = phosphocholine + a 1,2-diacyl-sn-glycerol + H(+)</text>
        <dbReference type="Rhea" id="RHEA:10604"/>
        <dbReference type="ChEBI" id="CHEBI:15377"/>
        <dbReference type="ChEBI" id="CHEBI:15378"/>
        <dbReference type="ChEBI" id="CHEBI:17815"/>
        <dbReference type="ChEBI" id="CHEBI:57643"/>
        <dbReference type="ChEBI" id="CHEBI:295975"/>
        <dbReference type="EC" id="3.1.4.3"/>
    </reaction>
    <physiologicalReaction direction="left-to-right" evidence="7">
        <dbReference type="Rhea" id="RHEA:10605"/>
    </physiologicalReaction>
</comment>
<dbReference type="InterPro" id="IPR017767">
    <property type="entry name" value="PC-PLC"/>
</dbReference>
<gene>
    <name evidence="11" type="ORF">SAMN05216259_106283</name>
</gene>
<keyword evidence="6" id="KW-0843">Virulence</keyword>
<keyword evidence="12" id="KW-1185">Reference proteome</keyword>
<name>A0A1H0FG99_9ACTN</name>
<keyword evidence="5" id="KW-0378">Hydrolase</keyword>
<evidence type="ECO:0000256" key="3">
    <source>
        <dbReference type="ARBA" id="ARBA00012018"/>
    </source>
</evidence>
<evidence type="ECO:0000256" key="2">
    <source>
        <dbReference type="ARBA" id="ARBA00009717"/>
    </source>
</evidence>
<dbReference type="NCBIfam" id="TIGR03396">
    <property type="entry name" value="PC_PLC"/>
    <property type="match status" value="1"/>
</dbReference>
<comment type="subcellular location">
    <subcellularLocation>
        <location evidence="1">Secreted</location>
        <location evidence="1">Cell wall</location>
    </subcellularLocation>
</comment>
<evidence type="ECO:0000256" key="5">
    <source>
        <dbReference type="ARBA" id="ARBA00022801"/>
    </source>
</evidence>
<evidence type="ECO:0000259" key="10">
    <source>
        <dbReference type="Pfam" id="PF05506"/>
    </source>
</evidence>
<dbReference type="Pfam" id="PF05506">
    <property type="entry name" value="PLipase_C_C"/>
    <property type="match status" value="2"/>
</dbReference>
<keyword evidence="4" id="KW-0134">Cell wall</keyword>
<dbReference type="EMBL" id="FNIE01000006">
    <property type="protein sequence ID" value="SDN93614.1"/>
    <property type="molecule type" value="Genomic_DNA"/>
</dbReference>
<dbReference type="InterPro" id="IPR007312">
    <property type="entry name" value="Phosphoesterase"/>
</dbReference>
<dbReference type="InterPro" id="IPR006311">
    <property type="entry name" value="TAT_signal"/>
</dbReference>
<dbReference type="CDD" id="cd16014">
    <property type="entry name" value="PLC"/>
    <property type="match status" value="1"/>
</dbReference>
<sequence>MTPISRRTFVGAAAAGAATAAAGLPGLTPEADAADKKHGSIKDVRHVVILMQENRSFDHYLGTLDGVRGFDDKQGVEFPDGTSVFAQPDTGRAEGYSLPFRFDTTTFRAQDFGGLDHGWASGHQAVNNGAQNQWVAAKGRLTMGYFTRDDIPFQYAMADAFTVCDSYFTSLNGPTDPNRLYLWTGTPGPGKDGTTGPFTDNSIVTENPVGDWTTYAERLQDAGISWRVYHNPDGSDNENGDYDDNALSYFQQFAKAPADSPLHINAMTKYDLTAFDADCKSGELPTVSWLVAPFNYCEHPSAGPDWGAWWVNKALQSLMSNPEVWKNTVFLVMYDENDGFFDHVIPPYPEPGTPEEFVGGQPIGLGSRVPLWVCSPWSRGGWVNSQVFDHTSVLRFLERVTGVQEPNISRWRRSVCGDLTTCFDFTRPDYSIPRMPDTDELKARATAQHSLPAVQAPADGKQSMPSQEPGERPHRALPYRPWADVTVDRATGKVTCTLTNDGTAAYVFTVLPNVIKPFTGTPFLVQPKSTRTYVWEASETDGRYDFSVYGADGFVGRFSGTVVPEGQTDVALPTVTAALRADGHAEHASVDLRLVNDGDTAATFALTANDFGDESRTVQVAPRSRTTVNWPTRQGRYDVSVTAATGTRFTRRYAGTVHPV</sequence>
<dbReference type="Pfam" id="PF04185">
    <property type="entry name" value="Phosphoesterase"/>
    <property type="match status" value="1"/>
</dbReference>
<evidence type="ECO:0000313" key="12">
    <source>
        <dbReference type="Proteomes" id="UP000199341"/>
    </source>
</evidence>
<dbReference type="PANTHER" id="PTHR31956:SF1">
    <property type="entry name" value="NON-SPECIFIC PHOSPHOLIPASE C1"/>
    <property type="match status" value="1"/>
</dbReference>
<organism evidence="11 12">
    <name type="scientific">Actinacidiphila guanduensis</name>
    <dbReference type="NCBI Taxonomy" id="310781"/>
    <lineage>
        <taxon>Bacteria</taxon>
        <taxon>Bacillati</taxon>
        <taxon>Actinomycetota</taxon>
        <taxon>Actinomycetes</taxon>
        <taxon>Kitasatosporales</taxon>
        <taxon>Streptomycetaceae</taxon>
        <taxon>Actinacidiphila</taxon>
    </lineage>
</organism>
<dbReference type="EC" id="3.1.4.3" evidence="3"/>
<reference evidence="11 12" key="1">
    <citation type="submission" date="2016-10" db="EMBL/GenBank/DDBJ databases">
        <authorList>
            <person name="de Groot N.N."/>
        </authorList>
    </citation>
    <scope>NUCLEOTIDE SEQUENCE [LARGE SCALE GENOMIC DNA]</scope>
    <source>
        <strain evidence="11 12">CGMCC 4.2022</strain>
    </source>
</reference>
<evidence type="ECO:0000256" key="6">
    <source>
        <dbReference type="ARBA" id="ARBA00023026"/>
    </source>
</evidence>
<dbReference type="InterPro" id="IPR017850">
    <property type="entry name" value="Alkaline_phosphatase_core_sf"/>
</dbReference>
<dbReference type="NCBIfam" id="TIGR01409">
    <property type="entry name" value="TAT_signal_seq"/>
    <property type="match status" value="1"/>
</dbReference>